<protein>
    <submittedName>
        <fullName evidence="2">Uncharacterized protein</fullName>
    </submittedName>
</protein>
<comment type="caution">
    <text evidence="2">The sequence shown here is derived from an EMBL/GenBank/DDBJ whole genome shotgun (WGS) entry which is preliminary data.</text>
</comment>
<evidence type="ECO:0000313" key="3">
    <source>
        <dbReference type="Proteomes" id="UP001172708"/>
    </source>
</evidence>
<sequence>MAFEPFDAAWQRWERARARMTEAVQVWNGFIEPHDAFDFSLDGDDTGVFILRVHQVRPTPPEMAVVIGEWLYNLRAALDYLMWATACYVAGSVPPPKENVLQYPIYDTESAWTSNLYRLDGLLDHHREMLLLMQPFNSDIDANYLGWLNRLARIDRHRNLVTGSARLGLVEPVLRCPEGSRVIVEWGERMIVDGRADVARFTVQPYWPGAVVDVNPRVGIDPEIDEWSRSPFWGKVTFQERLRMIQVFVAGEIAAYEYDCTGSSRKSNMVSDEFQKAMDERRGPVPKLARQRPPMTWTRGSGKVSTRTMFEGADFCDDGAGPIDSGPSGLGVAR</sequence>
<dbReference type="EMBL" id="JAUHQA010000001">
    <property type="protein sequence ID" value="MDN4481625.1"/>
    <property type="molecule type" value="Genomic_DNA"/>
</dbReference>
<evidence type="ECO:0000313" key="2">
    <source>
        <dbReference type="EMBL" id="MDN4481625.1"/>
    </source>
</evidence>
<name>A0ABT8GJM9_9MICO</name>
<dbReference type="RefSeq" id="WP_301143336.1">
    <property type="nucleotide sequence ID" value="NZ_JAUHQA010000001.1"/>
</dbReference>
<proteinExistence type="predicted"/>
<gene>
    <name evidence="2" type="ORF">QQX02_11905</name>
</gene>
<organism evidence="2 3">
    <name type="scientific">Demequina muriae</name>
    <dbReference type="NCBI Taxonomy" id="3051664"/>
    <lineage>
        <taxon>Bacteria</taxon>
        <taxon>Bacillati</taxon>
        <taxon>Actinomycetota</taxon>
        <taxon>Actinomycetes</taxon>
        <taxon>Micrococcales</taxon>
        <taxon>Demequinaceae</taxon>
        <taxon>Demequina</taxon>
    </lineage>
</organism>
<evidence type="ECO:0000256" key="1">
    <source>
        <dbReference type="SAM" id="MobiDB-lite"/>
    </source>
</evidence>
<dbReference type="Proteomes" id="UP001172708">
    <property type="component" value="Unassembled WGS sequence"/>
</dbReference>
<reference evidence="2" key="1">
    <citation type="submission" date="2023-06" db="EMBL/GenBank/DDBJ databases">
        <title>Egi l300058.</title>
        <authorList>
            <person name="Gao L."/>
            <person name="Fang B.-Z."/>
            <person name="Li W.-J."/>
        </authorList>
    </citation>
    <scope>NUCLEOTIDE SEQUENCE</scope>
    <source>
        <strain evidence="2">EGI L300058</strain>
    </source>
</reference>
<accession>A0ABT8GJM9</accession>
<feature type="region of interest" description="Disordered" evidence="1">
    <location>
        <begin position="278"/>
        <end position="303"/>
    </location>
</feature>
<feature type="region of interest" description="Disordered" evidence="1">
    <location>
        <begin position="315"/>
        <end position="334"/>
    </location>
</feature>
<keyword evidence="3" id="KW-1185">Reference proteome</keyword>